<gene>
    <name evidence="9" type="primary">coaD</name>
    <name evidence="11" type="ORF">A2310_08855</name>
</gene>
<keyword evidence="4 9" id="KW-0547">Nucleotide-binding</keyword>
<dbReference type="Pfam" id="PF01467">
    <property type="entry name" value="CTP_transf_like"/>
    <property type="match status" value="1"/>
</dbReference>
<dbReference type="EC" id="2.7.7.3" evidence="9"/>
<dbReference type="PANTHER" id="PTHR21342">
    <property type="entry name" value="PHOSPHOPANTETHEINE ADENYLYLTRANSFERASE"/>
    <property type="match status" value="1"/>
</dbReference>
<feature type="binding site" evidence="9">
    <location>
        <position position="17"/>
    </location>
    <ligand>
        <name>ATP</name>
        <dbReference type="ChEBI" id="CHEBI:30616"/>
    </ligand>
</feature>
<dbReference type="GO" id="GO:0015937">
    <property type="term" value="P:coenzyme A biosynthetic process"/>
    <property type="evidence" value="ECO:0007669"/>
    <property type="project" value="UniProtKB-UniRule"/>
</dbReference>
<name>A0A1F4SGY3_UNCSA</name>
<dbReference type="InterPro" id="IPR001980">
    <property type="entry name" value="PPAT"/>
</dbReference>
<comment type="subcellular location">
    <subcellularLocation>
        <location evidence="9">Cytoplasm</location>
    </subcellularLocation>
</comment>
<feature type="binding site" evidence="9">
    <location>
        <begin position="123"/>
        <end position="129"/>
    </location>
    <ligand>
        <name>ATP</name>
        <dbReference type="ChEBI" id="CHEBI:30616"/>
    </ligand>
</feature>
<dbReference type="STRING" id="1802579.A2310_08855"/>
<evidence type="ECO:0000256" key="1">
    <source>
        <dbReference type="ARBA" id="ARBA00022490"/>
    </source>
</evidence>
<evidence type="ECO:0000256" key="8">
    <source>
        <dbReference type="ARBA" id="ARBA00029346"/>
    </source>
</evidence>
<dbReference type="AlphaFoldDB" id="A0A1F4SGY3"/>
<dbReference type="CDD" id="cd02163">
    <property type="entry name" value="PPAT"/>
    <property type="match status" value="1"/>
</dbReference>
<reference evidence="11 12" key="1">
    <citation type="journal article" date="2016" name="Nat. Commun.">
        <title>Thousands of microbial genomes shed light on interconnected biogeochemical processes in an aquifer system.</title>
        <authorList>
            <person name="Anantharaman K."/>
            <person name="Brown C.T."/>
            <person name="Hug L.A."/>
            <person name="Sharon I."/>
            <person name="Castelle C.J."/>
            <person name="Probst A.J."/>
            <person name="Thomas B.C."/>
            <person name="Singh A."/>
            <person name="Wilkins M.J."/>
            <person name="Karaoz U."/>
            <person name="Brodie E.L."/>
            <person name="Williams K.H."/>
            <person name="Hubbard S.S."/>
            <person name="Banfield J.F."/>
        </authorList>
    </citation>
    <scope>NUCLEOTIDE SEQUENCE [LARGE SCALE GENOMIC DNA]</scope>
</reference>
<dbReference type="Gene3D" id="3.40.50.620">
    <property type="entry name" value="HUPs"/>
    <property type="match status" value="1"/>
</dbReference>
<feature type="binding site" evidence="9">
    <location>
        <position position="41"/>
    </location>
    <ligand>
        <name>substrate</name>
    </ligand>
</feature>
<evidence type="ECO:0000313" key="12">
    <source>
        <dbReference type="Proteomes" id="UP000178417"/>
    </source>
</evidence>
<keyword evidence="6 9" id="KW-0460">Magnesium</keyword>
<sequence>MKKAVYPGSFDPITNGHLDIIKRAAEIFDEVCVAVISNPDKNAYFSLEERLQMLKEAAKDIKRVKVDYFDGLLVDYAKQKGFESIIRGLRAVSDFDYEFQMALTNRQMNPKIETVFLMTDYKYSYLSSSIVKQIAHFGGDVHKLVPRNVARRLKKS</sequence>
<evidence type="ECO:0000313" key="11">
    <source>
        <dbReference type="EMBL" id="OGC19712.1"/>
    </source>
</evidence>
<dbReference type="PANTHER" id="PTHR21342:SF1">
    <property type="entry name" value="PHOSPHOPANTETHEINE ADENYLYLTRANSFERASE"/>
    <property type="match status" value="1"/>
</dbReference>
<dbReference type="NCBIfam" id="TIGR01510">
    <property type="entry name" value="coaD_prev_kdtB"/>
    <property type="match status" value="1"/>
</dbReference>
<comment type="pathway">
    <text evidence="9">Cofactor biosynthesis; coenzyme A biosynthesis; CoA from (R)-pantothenate: step 4/5.</text>
</comment>
<feature type="site" description="Transition state stabilizer" evidence="9">
    <location>
        <position position="17"/>
    </location>
</feature>
<dbReference type="UniPathway" id="UPA00241">
    <property type="reaction ID" value="UER00355"/>
</dbReference>
<feature type="binding site" evidence="9">
    <location>
        <position position="73"/>
    </location>
    <ligand>
        <name>substrate</name>
    </ligand>
</feature>
<feature type="binding site" evidence="9">
    <location>
        <begin position="9"/>
        <end position="10"/>
    </location>
    <ligand>
        <name>ATP</name>
        <dbReference type="ChEBI" id="CHEBI:30616"/>
    </ligand>
</feature>
<feature type="domain" description="Cytidyltransferase-like" evidence="10">
    <location>
        <begin position="5"/>
        <end position="133"/>
    </location>
</feature>
<organism evidence="11 12">
    <name type="scientific">candidate division WOR-1 bacterium RIFOXYB2_FULL_37_13</name>
    <dbReference type="NCBI Taxonomy" id="1802579"/>
    <lineage>
        <taxon>Bacteria</taxon>
        <taxon>Bacillati</taxon>
        <taxon>Saganbacteria</taxon>
    </lineage>
</organism>
<comment type="caution">
    <text evidence="11">The sequence shown here is derived from an EMBL/GenBank/DDBJ whole genome shotgun (WGS) entry which is preliminary data.</text>
</comment>
<feature type="binding site" evidence="9">
    <location>
        <begin position="88"/>
        <end position="90"/>
    </location>
    <ligand>
        <name>ATP</name>
        <dbReference type="ChEBI" id="CHEBI:30616"/>
    </ligand>
</feature>
<keyword evidence="5 9" id="KW-0067">ATP-binding</keyword>
<dbReference type="SUPFAM" id="SSF52374">
    <property type="entry name" value="Nucleotidylyl transferase"/>
    <property type="match status" value="1"/>
</dbReference>
<feature type="binding site" evidence="9">
    <location>
        <position position="98"/>
    </location>
    <ligand>
        <name>ATP</name>
        <dbReference type="ChEBI" id="CHEBI:30616"/>
    </ligand>
</feature>
<dbReference type="Proteomes" id="UP000178417">
    <property type="component" value="Unassembled WGS sequence"/>
</dbReference>
<evidence type="ECO:0000256" key="7">
    <source>
        <dbReference type="ARBA" id="ARBA00022993"/>
    </source>
</evidence>
<protein>
    <recommendedName>
        <fullName evidence="9">Phosphopantetheine adenylyltransferase</fullName>
        <ecNumber evidence="9">2.7.7.3</ecNumber>
    </recommendedName>
    <alternativeName>
        <fullName evidence="9">Dephospho-CoA pyrophosphorylase</fullName>
    </alternativeName>
    <alternativeName>
        <fullName evidence="9">Pantetheine-phosphate adenylyltransferase</fullName>
        <shortName evidence="9">PPAT</shortName>
    </alternativeName>
</protein>
<evidence type="ECO:0000256" key="3">
    <source>
        <dbReference type="ARBA" id="ARBA00022695"/>
    </source>
</evidence>
<accession>A0A1F4SGY3</accession>
<comment type="similarity">
    <text evidence="9">Belongs to the bacterial CoaD family.</text>
</comment>
<comment type="function">
    <text evidence="9">Reversibly transfers an adenylyl group from ATP to 4'-phosphopantetheine, yielding dephospho-CoA (dPCoA) and pyrophosphate.</text>
</comment>
<comment type="catalytic activity">
    <reaction evidence="8 9">
        <text>(R)-4'-phosphopantetheine + ATP + H(+) = 3'-dephospho-CoA + diphosphate</text>
        <dbReference type="Rhea" id="RHEA:19801"/>
        <dbReference type="ChEBI" id="CHEBI:15378"/>
        <dbReference type="ChEBI" id="CHEBI:30616"/>
        <dbReference type="ChEBI" id="CHEBI:33019"/>
        <dbReference type="ChEBI" id="CHEBI:57328"/>
        <dbReference type="ChEBI" id="CHEBI:61723"/>
        <dbReference type="EC" id="2.7.7.3"/>
    </reaction>
</comment>
<evidence type="ECO:0000259" key="10">
    <source>
        <dbReference type="Pfam" id="PF01467"/>
    </source>
</evidence>
<dbReference type="GO" id="GO:0004595">
    <property type="term" value="F:pantetheine-phosphate adenylyltransferase activity"/>
    <property type="evidence" value="ECO:0007669"/>
    <property type="project" value="UniProtKB-UniRule"/>
</dbReference>
<feature type="binding site" evidence="9">
    <location>
        <position position="9"/>
    </location>
    <ligand>
        <name>substrate</name>
    </ligand>
</feature>
<dbReference type="InterPro" id="IPR014729">
    <property type="entry name" value="Rossmann-like_a/b/a_fold"/>
</dbReference>
<keyword evidence="7 9" id="KW-0173">Coenzyme A biosynthesis</keyword>
<evidence type="ECO:0000256" key="4">
    <source>
        <dbReference type="ARBA" id="ARBA00022741"/>
    </source>
</evidence>
<dbReference type="GO" id="GO:0005737">
    <property type="term" value="C:cytoplasm"/>
    <property type="evidence" value="ECO:0007669"/>
    <property type="project" value="UniProtKB-SubCell"/>
</dbReference>
<evidence type="ECO:0000256" key="9">
    <source>
        <dbReference type="HAMAP-Rule" id="MF_00151"/>
    </source>
</evidence>
<dbReference type="EMBL" id="MEUB01000060">
    <property type="protein sequence ID" value="OGC19712.1"/>
    <property type="molecule type" value="Genomic_DNA"/>
</dbReference>
<keyword evidence="3 9" id="KW-0548">Nucleotidyltransferase</keyword>
<evidence type="ECO:0000256" key="2">
    <source>
        <dbReference type="ARBA" id="ARBA00022679"/>
    </source>
</evidence>
<dbReference type="PRINTS" id="PR01020">
    <property type="entry name" value="LPSBIOSNTHSS"/>
</dbReference>
<evidence type="ECO:0000256" key="5">
    <source>
        <dbReference type="ARBA" id="ARBA00022840"/>
    </source>
</evidence>
<dbReference type="HAMAP" id="MF_00151">
    <property type="entry name" value="PPAT_bact"/>
    <property type="match status" value="1"/>
</dbReference>
<dbReference type="InterPro" id="IPR004821">
    <property type="entry name" value="Cyt_trans-like"/>
</dbReference>
<keyword evidence="2 9" id="KW-0808">Transferase</keyword>
<dbReference type="GO" id="GO:0005524">
    <property type="term" value="F:ATP binding"/>
    <property type="evidence" value="ECO:0007669"/>
    <property type="project" value="UniProtKB-KW"/>
</dbReference>
<comment type="cofactor">
    <cofactor evidence="9">
        <name>Mg(2+)</name>
        <dbReference type="ChEBI" id="CHEBI:18420"/>
    </cofactor>
</comment>
<proteinExistence type="inferred from homology"/>
<evidence type="ECO:0000256" key="6">
    <source>
        <dbReference type="ARBA" id="ARBA00022842"/>
    </source>
</evidence>
<feature type="binding site" evidence="9">
    <location>
        <position position="87"/>
    </location>
    <ligand>
        <name>substrate</name>
    </ligand>
</feature>
<comment type="subunit">
    <text evidence="9">Homohexamer.</text>
</comment>
<keyword evidence="1 9" id="KW-0963">Cytoplasm</keyword>
<dbReference type="NCBIfam" id="TIGR00125">
    <property type="entry name" value="cyt_tran_rel"/>
    <property type="match status" value="1"/>
</dbReference>